<feature type="chain" id="PRO_5041288442" evidence="2">
    <location>
        <begin position="29"/>
        <end position="201"/>
    </location>
</feature>
<proteinExistence type="predicted"/>
<reference evidence="3" key="1">
    <citation type="submission" date="2023-03" db="EMBL/GenBank/DDBJ databases">
        <title>Chromosome-scale reference genome and RAD-based genetic map of yellow starthistle (Centaurea solstitialis) reveal putative structural variation and QTLs associated with invader traits.</title>
        <authorList>
            <person name="Reatini B."/>
            <person name="Cang F.A."/>
            <person name="Jiang Q."/>
            <person name="Mckibben M.T.W."/>
            <person name="Barker M.S."/>
            <person name="Rieseberg L.H."/>
            <person name="Dlugosch K.M."/>
        </authorList>
    </citation>
    <scope>NUCLEOTIDE SEQUENCE</scope>
    <source>
        <strain evidence="3">CAN-66</strain>
        <tissue evidence="3">Leaf</tissue>
    </source>
</reference>
<keyword evidence="4" id="KW-1185">Reference proteome</keyword>
<gene>
    <name evidence="3" type="ORF">OSB04_001774</name>
</gene>
<dbReference type="Proteomes" id="UP001172457">
    <property type="component" value="Chromosome 1"/>
</dbReference>
<sequence>MAFRWISKNLIFALLLIISSSSFKTTTSSPPPPPPPRRPPPTNSAAIKNNQKPSSSLFLIYRKQQQHHHGRRRRQILFTNKKKTTRSEKMMKVDHQYHHDDQLDWGSSSSSNSRVFSAMLPKGNVPPSELIGLMRQARLWLDWAQPECGMRFAGSLAGLRDGHNKIRHSFLGNTSKQPRISDESESHRFNLAMDLTMDILL</sequence>
<evidence type="ECO:0000313" key="4">
    <source>
        <dbReference type="Proteomes" id="UP001172457"/>
    </source>
</evidence>
<accession>A0AA38UAE8</accession>
<dbReference type="AlphaFoldDB" id="A0AA38UAE8"/>
<dbReference type="EMBL" id="JARYMX010000001">
    <property type="protein sequence ID" value="KAJ9565808.1"/>
    <property type="molecule type" value="Genomic_DNA"/>
</dbReference>
<protein>
    <submittedName>
        <fullName evidence="3">Uncharacterized protein</fullName>
    </submittedName>
</protein>
<feature type="signal peptide" evidence="2">
    <location>
        <begin position="1"/>
        <end position="28"/>
    </location>
</feature>
<keyword evidence="2" id="KW-0732">Signal</keyword>
<name>A0AA38UAE8_9ASTR</name>
<evidence type="ECO:0000313" key="3">
    <source>
        <dbReference type="EMBL" id="KAJ9565808.1"/>
    </source>
</evidence>
<organism evidence="3 4">
    <name type="scientific">Centaurea solstitialis</name>
    <name type="common">yellow star-thistle</name>
    <dbReference type="NCBI Taxonomy" id="347529"/>
    <lineage>
        <taxon>Eukaryota</taxon>
        <taxon>Viridiplantae</taxon>
        <taxon>Streptophyta</taxon>
        <taxon>Embryophyta</taxon>
        <taxon>Tracheophyta</taxon>
        <taxon>Spermatophyta</taxon>
        <taxon>Magnoliopsida</taxon>
        <taxon>eudicotyledons</taxon>
        <taxon>Gunneridae</taxon>
        <taxon>Pentapetalae</taxon>
        <taxon>asterids</taxon>
        <taxon>campanulids</taxon>
        <taxon>Asterales</taxon>
        <taxon>Asteraceae</taxon>
        <taxon>Carduoideae</taxon>
        <taxon>Cardueae</taxon>
        <taxon>Centaureinae</taxon>
        <taxon>Centaurea</taxon>
    </lineage>
</organism>
<feature type="region of interest" description="Disordered" evidence="1">
    <location>
        <begin position="23"/>
        <end position="49"/>
    </location>
</feature>
<feature type="compositionally biased region" description="Pro residues" evidence="1">
    <location>
        <begin position="29"/>
        <end position="42"/>
    </location>
</feature>
<comment type="caution">
    <text evidence="3">The sequence shown here is derived from an EMBL/GenBank/DDBJ whole genome shotgun (WGS) entry which is preliminary data.</text>
</comment>
<evidence type="ECO:0000256" key="2">
    <source>
        <dbReference type="SAM" id="SignalP"/>
    </source>
</evidence>
<evidence type="ECO:0000256" key="1">
    <source>
        <dbReference type="SAM" id="MobiDB-lite"/>
    </source>
</evidence>